<evidence type="ECO:0000256" key="1">
    <source>
        <dbReference type="ARBA" id="ARBA00022670"/>
    </source>
</evidence>
<evidence type="ECO:0000256" key="6">
    <source>
        <dbReference type="ARBA" id="ARBA00023180"/>
    </source>
</evidence>
<accession>A0A3P8NNZ2</accession>
<dbReference type="SUPFAM" id="SSF50494">
    <property type="entry name" value="Trypsin-like serine proteases"/>
    <property type="match status" value="1"/>
</dbReference>
<dbReference type="FunFam" id="2.40.10.10:FF:000024">
    <property type="entry name" value="Serine protease 53"/>
    <property type="match status" value="1"/>
</dbReference>
<dbReference type="SMART" id="SM00020">
    <property type="entry name" value="Tryp_SPc"/>
    <property type="match status" value="1"/>
</dbReference>
<dbReference type="Gene3D" id="2.40.10.10">
    <property type="entry name" value="Trypsin-like serine proteases"/>
    <property type="match status" value="1"/>
</dbReference>
<dbReference type="PANTHER" id="PTHR24253">
    <property type="entry name" value="TRANSMEMBRANE PROTEASE SERINE"/>
    <property type="match status" value="1"/>
</dbReference>
<feature type="chain" id="PRO_5044307605" description="Peptidase S1 domain-containing protein" evidence="7">
    <location>
        <begin position="23"/>
        <end position="308"/>
    </location>
</feature>
<evidence type="ECO:0000256" key="2">
    <source>
        <dbReference type="ARBA" id="ARBA00022729"/>
    </source>
</evidence>
<evidence type="ECO:0000256" key="7">
    <source>
        <dbReference type="SAM" id="SignalP"/>
    </source>
</evidence>
<keyword evidence="2 7" id="KW-0732">Signal</keyword>
<dbReference type="InterPro" id="IPR009003">
    <property type="entry name" value="Peptidase_S1_PA"/>
</dbReference>
<evidence type="ECO:0000256" key="5">
    <source>
        <dbReference type="ARBA" id="ARBA00023157"/>
    </source>
</evidence>
<keyword evidence="4" id="KW-0720">Serine protease</keyword>
<dbReference type="PRINTS" id="PR00722">
    <property type="entry name" value="CHYMOTRYPSIN"/>
</dbReference>
<name>A0A3P8NNZ2_ASTCA</name>
<dbReference type="InterPro" id="IPR043504">
    <property type="entry name" value="Peptidase_S1_PA_chymotrypsin"/>
</dbReference>
<dbReference type="PANTHER" id="PTHR24253:SF144">
    <property type="entry name" value="CHYMOTRYPSIN-LIKE PROTEASE CTRL-1-RELATED"/>
    <property type="match status" value="1"/>
</dbReference>
<reference evidence="9" key="3">
    <citation type="submission" date="2025-09" db="UniProtKB">
        <authorList>
            <consortium name="Ensembl"/>
        </authorList>
    </citation>
    <scope>IDENTIFICATION</scope>
</reference>
<evidence type="ECO:0000259" key="8">
    <source>
        <dbReference type="PROSITE" id="PS50240"/>
    </source>
</evidence>
<dbReference type="GeneTree" id="ENSGT00940000163009"/>
<dbReference type="CDD" id="cd00190">
    <property type="entry name" value="Tryp_SPc"/>
    <property type="match status" value="1"/>
</dbReference>
<keyword evidence="5" id="KW-1015">Disulfide bond</keyword>
<evidence type="ECO:0000313" key="9">
    <source>
        <dbReference type="Ensembl" id="ENSACLP00000006459.2"/>
    </source>
</evidence>
<dbReference type="OrthoDB" id="10002959at2759"/>
<keyword evidence="10" id="KW-1185">Reference proteome</keyword>
<keyword evidence="3" id="KW-0378">Hydrolase</keyword>
<dbReference type="InterPro" id="IPR001314">
    <property type="entry name" value="Peptidase_S1A"/>
</dbReference>
<keyword evidence="1" id="KW-0645">Protease</keyword>
<dbReference type="PROSITE" id="PS50240">
    <property type="entry name" value="TRYPSIN_DOM"/>
    <property type="match status" value="1"/>
</dbReference>
<dbReference type="Bgee" id="ENSACLG00000004330">
    <property type="expression patterns" value="Expressed in zone of skin and 4 other cell types or tissues"/>
</dbReference>
<evidence type="ECO:0000256" key="4">
    <source>
        <dbReference type="ARBA" id="ARBA00022825"/>
    </source>
</evidence>
<sequence>MAFCKLLLTVLVLLHNSGGLLGNEVRSSIIGAEDAKKESWPWMVHLNMTSHDSKRVKWGCGGTVVAKQWVLTSAQCVANYHHLRSFVVIGTYQLQKAAHRYMRIANIVPYRDLGNSNYENDIALIKLWKPITFSKDVAPVALPDKDDTFGPSSECWMTGWGEVGNGVPLPDPKTLQQLRISIMPRSTCNETYPQIARNTLCGANRKGRDACKGNYGGPLVCRKREKFVQVGIMSHGSPGSCGLANHPSVYTENTENPHSPDLHTVQRGSREQYTKLVQSLIPEDANKKQVKLHTPNNLHEVIHTEYSL</sequence>
<reference evidence="9" key="2">
    <citation type="submission" date="2025-08" db="UniProtKB">
        <authorList>
            <consortium name="Ensembl"/>
        </authorList>
    </citation>
    <scope>IDENTIFICATION</scope>
</reference>
<feature type="signal peptide" evidence="7">
    <location>
        <begin position="1"/>
        <end position="22"/>
    </location>
</feature>
<dbReference type="Proteomes" id="UP000265100">
    <property type="component" value="Chromosome 4"/>
</dbReference>
<dbReference type="GO" id="GO:0004252">
    <property type="term" value="F:serine-type endopeptidase activity"/>
    <property type="evidence" value="ECO:0007669"/>
    <property type="project" value="InterPro"/>
</dbReference>
<reference evidence="9" key="1">
    <citation type="submission" date="2018-05" db="EMBL/GenBank/DDBJ databases">
        <authorList>
            <person name="Datahose"/>
        </authorList>
    </citation>
    <scope>NUCLEOTIDE SEQUENCE</scope>
</reference>
<proteinExistence type="predicted"/>
<dbReference type="AlphaFoldDB" id="A0A3P8NNZ2"/>
<organism evidence="9 10">
    <name type="scientific">Astatotilapia calliptera</name>
    <name type="common">Eastern happy</name>
    <name type="synonym">Chromis callipterus</name>
    <dbReference type="NCBI Taxonomy" id="8154"/>
    <lineage>
        <taxon>Eukaryota</taxon>
        <taxon>Metazoa</taxon>
        <taxon>Chordata</taxon>
        <taxon>Craniata</taxon>
        <taxon>Vertebrata</taxon>
        <taxon>Euteleostomi</taxon>
        <taxon>Actinopterygii</taxon>
        <taxon>Neopterygii</taxon>
        <taxon>Teleostei</taxon>
        <taxon>Neoteleostei</taxon>
        <taxon>Acanthomorphata</taxon>
        <taxon>Ovalentaria</taxon>
        <taxon>Cichlomorphae</taxon>
        <taxon>Cichliformes</taxon>
        <taxon>Cichlidae</taxon>
        <taxon>African cichlids</taxon>
        <taxon>Pseudocrenilabrinae</taxon>
        <taxon>Haplochromini</taxon>
        <taxon>Astatotilapia</taxon>
    </lineage>
</organism>
<evidence type="ECO:0000313" key="10">
    <source>
        <dbReference type="Proteomes" id="UP000265100"/>
    </source>
</evidence>
<feature type="domain" description="Peptidase S1" evidence="8">
    <location>
        <begin position="29"/>
        <end position="282"/>
    </location>
</feature>
<dbReference type="GO" id="GO:0006508">
    <property type="term" value="P:proteolysis"/>
    <property type="evidence" value="ECO:0007669"/>
    <property type="project" value="UniProtKB-KW"/>
</dbReference>
<dbReference type="Pfam" id="PF00089">
    <property type="entry name" value="Trypsin"/>
    <property type="match status" value="1"/>
</dbReference>
<keyword evidence="6" id="KW-0325">Glycoprotein</keyword>
<protein>
    <recommendedName>
        <fullName evidence="8">Peptidase S1 domain-containing protein</fullName>
    </recommendedName>
</protein>
<dbReference type="InterPro" id="IPR001254">
    <property type="entry name" value="Trypsin_dom"/>
</dbReference>
<dbReference type="Ensembl" id="ENSACLT00000006607.2">
    <property type="protein sequence ID" value="ENSACLP00000006459.2"/>
    <property type="gene ID" value="ENSACLG00000004400.2"/>
</dbReference>
<evidence type="ECO:0000256" key="3">
    <source>
        <dbReference type="ARBA" id="ARBA00022801"/>
    </source>
</evidence>